<organism evidence="1 2">
    <name type="scientific">Sinomonas terricola</name>
    <dbReference type="NCBI Taxonomy" id="3110330"/>
    <lineage>
        <taxon>Bacteria</taxon>
        <taxon>Bacillati</taxon>
        <taxon>Actinomycetota</taxon>
        <taxon>Actinomycetes</taxon>
        <taxon>Micrococcales</taxon>
        <taxon>Micrococcaceae</taxon>
        <taxon>Sinomonas</taxon>
    </lineage>
</organism>
<comment type="caution">
    <text evidence="1">The sequence shown here is derived from an EMBL/GenBank/DDBJ whole genome shotgun (WGS) entry which is preliminary data.</text>
</comment>
<name>A0ABU5T0J3_9MICC</name>
<protein>
    <submittedName>
        <fullName evidence="1">Crosslink repair DNA glycosylase YcaQ family protein</fullName>
    </submittedName>
</protein>
<accession>A0ABU5T0J3</accession>
<dbReference type="RefSeq" id="WP_323276883.1">
    <property type="nucleotide sequence ID" value="NZ_JAYGGQ010000001.1"/>
</dbReference>
<dbReference type="Proteomes" id="UP001304769">
    <property type="component" value="Unassembled WGS sequence"/>
</dbReference>
<evidence type="ECO:0000313" key="1">
    <source>
        <dbReference type="EMBL" id="MEA5453110.1"/>
    </source>
</evidence>
<dbReference type="Pfam" id="PF06224">
    <property type="entry name" value="AlkZ-like"/>
    <property type="match status" value="1"/>
</dbReference>
<proteinExistence type="predicted"/>
<sequence length="427" mass="47030">MGGALSLSQARRIALSAQGLIGERPTAHATARAVGRTFDRLQLVQIDSVNVLVRSHYLPFFSRLGPYDRSLLDRLASRSPRRMVEYWAHEASFIKPEHFEALRLWQNRTWVGAGSLETAIREDLAARILDILATSRPLTSAQLTERLGHIEERRNDNWGWNWNAVKRVVSDLFAQGIVSSAGRTPSFERRYALTEAVLPPGCRGAGIAPGAPIGIGPGATLGVGLEADRDEAALVLSRAALAAHGIGTSRCIADYFRLPVRATERALAELVRTGEAEPVSVHGWGTRLYKDPAAAVPRSAKGRALLSPFDSLVFERRRLEELFDFHYRIEIYTPSHRRRFGYYVLPFLFGETMAARVDLKADRPGRALLVQAVHGEPDAPAETAVELAAELRLLADWLGLDDVRIAENGSLSAAVAHSLGERQSREP</sequence>
<dbReference type="InterPro" id="IPR009351">
    <property type="entry name" value="AlkZ-like"/>
</dbReference>
<dbReference type="PANTHER" id="PTHR30528:SF0">
    <property type="entry name" value="CYTOPLASMIC PROTEIN"/>
    <property type="match status" value="1"/>
</dbReference>
<gene>
    <name evidence="1" type="ORF">SPF06_00105</name>
</gene>
<dbReference type="EMBL" id="JAYGGQ010000001">
    <property type="protein sequence ID" value="MEA5453110.1"/>
    <property type="molecule type" value="Genomic_DNA"/>
</dbReference>
<keyword evidence="2" id="KW-1185">Reference proteome</keyword>
<evidence type="ECO:0000313" key="2">
    <source>
        <dbReference type="Proteomes" id="UP001304769"/>
    </source>
</evidence>
<reference evidence="1 2" key="1">
    <citation type="submission" date="2023-12" db="EMBL/GenBank/DDBJ databases">
        <title>Sinomonas terricola sp. nov, isolated from litchi orchard soil in Guangdong, PR China.</title>
        <authorList>
            <person name="Jiaxin W."/>
            <person name="Yang Z."/>
            <person name="Honghui Z."/>
        </authorList>
    </citation>
    <scope>NUCLEOTIDE SEQUENCE [LARGE SCALE GENOMIC DNA]</scope>
    <source>
        <strain evidence="1 2">JGH33</strain>
    </source>
</reference>
<dbReference type="PANTHER" id="PTHR30528">
    <property type="entry name" value="CYTOPLASMIC PROTEIN"/>
    <property type="match status" value="1"/>
</dbReference>